<evidence type="ECO:0000313" key="7">
    <source>
        <dbReference type="Proteomes" id="UP000541136"/>
    </source>
</evidence>
<comment type="caution">
    <text evidence="6">The sequence shown here is derived from an EMBL/GenBank/DDBJ whole genome shotgun (WGS) entry which is preliminary data.</text>
</comment>
<reference evidence="6 7" key="1">
    <citation type="submission" date="2020-08" db="EMBL/GenBank/DDBJ databases">
        <title>Genomic Encyclopedia of Type Strains, Phase IV (KMG-IV): sequencing the most valuable type-strain genomes for metagenomic binning, comparative biology and taxonomic classification.</title>
        <authorList>
            <person name="Goeker M."/>
        </authorList>
    </citation>
    <scope>NUCLEOTIDE SEQUENCE [LARGE SCALE GENOMIC DNA]</scope>
    <source>
        <strain evidence="6 7">DSM 12141</strain>
    </source>
</reference>
<dbReference type="EMBL" id="JACHIB010000022">
    <property type="protein sequence ID" value="MBB6085249.1"/>
    <property type="molecule type" value="Genomic_DNA"/>
</dbReference>
<dbReference type="Gene3D" id="3.40.605.10">
    <property type="entry name" value="Aldehyde Dehydrogenase, Chain A, domain 1"/>
    <property type="match status" value="1"/>
</dbReference>
<dbReference type="Gene3D" id="3.40.309.10">
    <property type="entry name" value="Aldehyde Dehydrogenase, Chain A, domain 2"/>
    <property type="match status" value="1"/>
</dbReference>
<dbReference type="GO" id="GO:0034832">
    <property type="term" value="F:geranial dehydrogenase activity"/>
    <property type="evidence" value="ECO:0007669"/>
    <property type="project" value="UniProtKB-EC"/>
</dbReference>
<evidence type="ECO:0000256" key="4">
    <source>
        <dbReference type="RuleBase" id="RU003345"/>
    </source>
</evidence>
<evidence type="ECO:0000313" key="6">
    <source>
        <dbReference type="EMBL" id="MBB6085249.1"/>
    </source>
</evidence>
<evidence type="ECO:0000256" key="3">
    <source>
        <dbReference type="PROSITE-ProRule" id="PRU10007"/>
    </source>
</evidence>
<feature type="active site" evidence="3">
    <location>
        <position position="252"/>
    </location>
</feature>
<dbReference type="PANTHER" id="PTHR42804">
    <property type="entry name" value="ALDEHYDE DEHYDROGENASE"/>
    <property type="match status" value="1"/>
</dbReference>
<dbReference type="InterPro" id="IPR016161">
    <property type="entry name" value="Ald_DH/histidinol_DH"/>
</dbReference>
<accession>A0A7W9WQ80</accession>
<dbReference type="PROSITE" id="PS00687">
    <property type="entry name" value="ALDEHYDE_DEHYDR_GLU"/>
    <property type="match status" value="1"/>
</dbReference>
<dbReference type="Proteomes" id="UP000541136">
    <property type="component" value="Unassembled WGS sequence"/>
</dbReference>
<dbReference type="FunFam" id="3.40.309.10:FF:000009">
    <property type="entry name" value="Aldehyde dehydrogenase A"/>
    <property type="match status" value="1"/>
</dbReference>
<dbReference type="FunFam" id="3.40.605.10:FF:000007">
    <property type="entry name" value="NAD/NADP-dependent betaine aldehyde dehydrogenase"/>
    <property type="match status" value="1"/>
</dbReference>
<keyword evidence="2 4" id="KW-0560">Oxidoreductase</keyword>
<dbReference type="SUPFAM" id="SSF53720">
    <property type="entry name" value="ALDH-like"/>
    <property type="match status" value="1"/>
</dbReference>
<dbReference type="InterPro" id="IPR029510">
    <property type="entry name" value="Ald_DH_CS_GLU"/>
</dbReference>
<dbReference type="InterPro" id="IPR015590">
    <property type="entry name" value="Aldehyde_DH_dom"/>
</dbReference>
<evidence type="ECO:0000256" key="2">
    <source>
        <dbReference type="ARBA" id="ARBA00023002"/>
    </source>
</evidence>
<sequence length="478" mass="50724">MTIDHQHIFVGGQWIAPSSTQRSNILNASTEEVIGSVPKCNNEDMDRAVAAAREAMRNPAWAGLDGKGRAKHLRRFADAVERRGEQLARSVSLQNGMPINVADQLESAFVVGLLRYYARLAENLVEEESRPSPTGSTTLVRRDPVGVVGAIIPWNFPVALSIFKIAPALAAGCAVVVKPSSGTVLDSYVLAEAAAEAELPPGVLNWVPGDRGIGSHLVSHPGVDKVAFTGSTSAGRIIAEQCARLLRPVTLELGGKSAAIVLEDANLDALIRSLPMSSVLNNGQACFSCTRILAPAGRYDEVVDAIAGAVSAYSVGDALDRATVVGPMASAAHRDSVQRYIELGTGEARLVAGGGRSSRDRGWFVQPTVFADVDNGSRIAREEIFGPVLSIIRYEGEDEAVRIANDSEYGLGGTVWSTDRDHAVTIARRMETGTVGINGYMPDLNAPFGGVKSSGMGRELGPESIGAYQRYKSVYLLG</sequence>
<name>A0A7W9WQ80_CASDE</name>
<dbReference type="RefSeq" id="WP_151023918.1">
    <property type="nucleotide sequence ID" value="NZ_JACHIB010000022.1"/>
</dbReference>
<evidence type="ECO:0000256" key="1">
    <source>
        <dbReference type="ARBA" id="ARBA00009986"/>
    </source>
</evidence>
<gene>
    <name evidence="6" type="ORF">HNR28_003306</name>
</gene>
<feature type="domain" description="Aldehyde dehydrogenase" evidence="5">
    <location>
        <begin position="14"/>
        <end position="474"/>
    </location>
</feature>
<dbReference type="PANTHER" id="PTHR42804:SF1">
    <property type="entry name" value="ALDEHYDE DEHYDROGENASE-RELATED"/>
    <property type="match status" value="1"/>
</dbReference>
<organism evidence="6 7">
    <name type="scientific">Castellaniella defragrans</name>
    <name type="common">Alcaligenes defragrans</name>
    <dbReference type="NCBI Taxonomy" id="75697"/>
    <lineage>
        <taxon>Bacteria</taxon>
        <taxon>Pseudomonadati</taxon>
        <taxon>Pseudomonadota</taxon>
        <taxon>Betaproteobacteria</taxon>
        <taxon>Burkholderiales</taxon>
        <taxon>Alcaligenaceae</taxon>
        <taxon>Castellaniella</taxon>
    </lineage>
</organism>
<dbReference type="AlphaFoldDB" id="A0A7W9WQ80"/>
<dbReference type="InterPro" id="IPR016163">
    <property type="entry name" value="Ald_DH_C"/>
</dbReference>
<dbReference type="CDD" id="cd07139">
    <property type="entry name" value="ALDH_AldA-Rv0768"/>
    <property type="match status" value="1"/>
</dbReference>
<protein>
    <submittedName>
        <fullName evidence="6">Geranial dehydrogenase</fullName>
        <ecNumber evidence="6">1.2.1.86</ecNumber>
    </submittedName>
</protein>
<dbReference type="InterPro" id="IPR016162">
    <property type="entry name" value="Ald_DH_N"/>
</dbReference>
<dbReference type="EC" id="1.2.1.86" evidence="6"/>
<evidence type="ECO:0000259" key="5">
    <source>
        <dbReference type="Pfam" id="PF00171"/>
    </source>
</evidence>
<comment type="similarity">
    <text evidence="1 4">Belongs to the aldehyde dehydrogenase family.</text>
</comment>
<dbReference type="Pfam" id="PF00171">
    <property type="entry name" value="Aldedh"/>
    <property type="match status" value="1"/>
</dbReference>
<proteinExistence type="inferred from homology"/>